<feature type="signal peptide" evidence="9">
    <location>
        <begin position="1"/>
        <end position="18"/>
    </location>
</feature>
<dbReference type="Pfam" id="PF12301">
    <property type="entry name" value="CD99L2"/>
    <property type="match status" value="1"/>
</dbReference>
<feature type="compositionally biased region" description="Gly residues" evidence="7">
    <location>
        <begin position="144"/>
        <end position="153"/>
    </location>
</feature>
<dbReference type="GO" id="GO:0005886">
    <property type="term" value="C:plasma membrane"/>
    <property type="evidence" value="ECO:0007669"/>
    <property type="project" value="TreeGrafter"/>
</dbReference>
<protein>
    <submittedName>
        <fullName evidence="11">CD99 molecule isoform X1</fullName>
    </submittedName>
</protein>
<dbReference type="InterPro" id="IPR022078">
    <property type="entry name" value="CD99L2"/>
</dbReference>
<accession>A0A6P8EQ31</accession>
<dbReference type="GeneID" id="105910996"/>
<keyword evidence="6 8" id="KW-0472">Membrane</keyword>
<feature type="chain" id="PRO_5035263221" evidence="9">
    <location>
        <begin position="19"/>
        <end position="260"/>
    </location>
</feature>
<proteinExistence type="inferred from homology"/>
<evidence type="ECO:0000256" key="5">
    <source>
        <dbReference type="ARBA" id="ARBA00022989"/>
    </source>
</evidence>
<dbReference type="CTD" id="4267"/>
<dbReference type="PANTHER" id="PTHR15076:SF15">
    <property type="entry name" value="CD99 ANTIGEN"/>
    <property type="match status" value="1"/>
</dbReference>
<evidence type="ECO:0000256" key="3">
    <source>
        <dbReference type="ARBA" id="ARBA00022692"/>
    </source>
</evidence>
<evidence type="ECO:0000256" key="7">
    <source>
        <dbReference type="SAM" id="MobiDB-lite"/>
    </source>
</evidence>
<dbReference type="AlphaFoldDB" id="A0A6P8EQ31"/>
<name>A0A6P8EQ31_CLUHA</name>
<evidence type="ECO:0000256" key="1">
    <source>
        <dbReference type="ARBA" id="ARBA00004479"/>
    </source>
</evidence>
<evidence type="ECO:0000256" key="4">
    <source>
        <dbReference type="ARBA" id="ARBA00022729"/>
    </source>
</evidence>
<dbReference type="GO" id="GO:0072683">
    <property type="term" value="P:T cell extravasation"/>
    <property type="evidence" value="ECO:0007669"/>
    <property type="project" value="TreeGrafter"/>
</dbReference>
<feature type="transmembrane region" description="Helical" evidence="8">
    <location>
        <begin position="201"/>
        <end position="222"/>
    </location>
</feature>
<evidence type="ECO:0000256" key="6">
    <source>
        <dbReference type="ARBA" id="ARBA00023136"/>
    </source>
</evidence>
<evidence type="ECO:0000256" key="2">
    <source>
        <dbReference type="ARBA" id="ARBA00008763"/>
    </source>
</evidence>
<reference evidence="11" key="1">
    <citation type="submission" date="2025-08" db="UniProtKB">
        <authorList>
            <consortium name="RefSeq"/>
        </authorList>
    </citation>
    <scope>IDENTIFICATION</scope>
</reference>
<evidence type="ECO:0000313" key="10">
    <source>
        <dbReference type="Proteomes" id="UP000515152"/>
    </source>
</evidence>
<evidence type="ECO:0000313" key="11">
    <source>
        <dbReference type="RefSeq" id="XP_031414441.2"/>
    </source>
</evidence>
<dbReference type="RefSeq" id="XP_031414441.2">
    <property type="nucleotide sequence ID" value="XM_031558581.2"/>
</dbReference>
<organism evidence="10 11">
    <name type="scientific">Clupea harengus</name>
    <name type="common">Atlantic herring</name>
    <dbReference type="NCBI Taxonomy" id="7950"/>
    <lineage>
        <taxon>Eukaryota</taxon>
        <taxon>Metazoa</taxon>
        <taxon>Chordata</taxon>
        <taxon>Craniata</taxon>
        <taxon>Vertebrata</taxon>
        <taxon>Euteleostomi</taxon>
        <taxon>Actinopterygii</taxon>
        <taxon>Neopterygii</taxon>
        <taxon>Teleostei</taxon>
        <taxon>Clupei</taxon>
        <taxon>Clupeiformes</taxon>
        <taxon>Clupeoidei</taxon>
        <taxon>Clupeidae</taxon>
        <taxon>Clupea</taxon>
    </lineage>
</organism>
<dbReference type="GO" id="GO:0034109">
    <property type="term" value="P:homotypic cell-cell adhesion"/>
    <property type="evidence" value="ECO:0007669"/>
    <property type="project" value="TreeGrafter"/>
</dbReference>
<dbReference type="KEGG" id="char:105910996"/>
<comment type="similarity">
    <text evidence="2">Belongs to the CD99 family.</text>
</comment>
<feature type="region of interest" description="Disordered" evidence="7">
    <location>
        <begin position="33"/>
        <end position="200"/>
    </location>
</feature>
<gene>
    <name evidence="11" type="primary">cd99</name>
</gene>
<feature type="region of interest" description="Disordered" evidence="7">
    <location>
        <begin position="233"/>
        <end position="260"/>
    </location>
</feature>
<feature type="compositionally biased region" description="Low complexity" evidence="7">
    <location>
        <begin position="56"/>
        <end position="66"/>
    </location>
</feature>
<dbReference type="Proteomes" id="UP000515152">
    <property type="component" value="Chromosome 21"/>
</dbReference>
<keyword evidence="4 9" id="KW-0732">Signal</keyword>
<comment type="subcellular location">
    <subcellularLocation>
        <location evidence="1">Membrane</location>
        <topology evidence="1">Single-pass type I membrane protein</topology>
    </subcellularLocation>
</comment>
<evidence type="ECO:0000256" key="9">
    <source>
        <dbReference type="SAM" id="SignalP"/>
    </source>
</evidence>
<evidence type="ECO:0000256" key="8">
    <source>
        <dbReference type="SAM" id="Phobius"/>
    </source>
</evidence>
<keyword evidence="10" id="KW-1185">Reference proteome</keyword>
<sequence length="260" mass="26125">MTSFVWIVVLASLVATKAQDFDLTDALGDLDMVTEKPPLPKEPDAPKSPGGFDLSDALGPEPAAPAGGEGDLDLNDAFGGADDTPTEPKKPAGGNPDPTEPKKPTGGDLDLNDAFGGPGGFDLSDALGPDPEPEKPAVIPPKDGGTGGTGGGTFDDSDLFDVGGGGSDYKPDKGKGGARPSDPGHNEPAADQPAEAGSGPLAGIISAVGLALLGAASSFFAYQKKKLCFKIQGGVDPESGKHHQGTESEPQVLSNLLRSS</sequence>
<keyword evidence="5 8" id="KW-1133">Transmembrane helix</keyword>
<keyword evidence="3 8" id="KW-0812">Transmembrane</keyword>
<dbReference type="GO" id="GO:2000391">
    <property type="term" value="P:positive regulation of neutrophil extravasation"/>
    <property type="evidence" value="ECO:0007669"/>
    <property type="project" value="TreeGrafter"/>
</dbReference>
<feature type="compositionally biased region" description="Polar residues" evidence="7">
    <location>
        <begin position="247"/>
        <end position="260"/>
    </location>
</feature>
<dbReference type="PANTHER" id="PTHR15076">
    <property type="entry name" value="CD99/MIC2 PROTEIN RELATED"/>
    <property type="match status" value="1"/>
</dbReference>
<dbReference type="OrthoDB" id="8963727at2759"/>